<organism evidence="2 3">
    <name type="scientific">Brachionus plicatilis</name>
    <name type="common">Marine rotifer</name>
    <name type="synonym">Brachionus muelleri</name>
    <dbReference type="NCBI Taxonomy" id="10195"/>
    <lineage>
        <taxon>Eukaryota</taxon>
        <taxon>Metazoa</taxon>
        <taxon>Spiralia</taxon>
        <taxon>Gnathifera</taxon>
        <taxon>Rotifera</taxon>
        <taxon>Eurotatoria</taxon>
        <taxon>Monogononta</taxon>
        <taxon>Pseudotrocha</taxon>
        <taxon>Ploima</taxon>
        <taxon>Brachionidae</taxon>
        <taxon>Brachionus</taxon>
    </lineage>
</organism>
<reference evidence="2 3" key="1">
    <citation type="journal article" date="2018" name="Sci. Rep.">
        <title>Genomic signatures of local adaptation to the degree of environmental predictability in rotifers.</title>
        <authorList>
            <person name="Franch-Gras L."/>
            <person name="Hahn C."/>
            <person name="Garcia-Roger E.M."/>
            <person name="Carmona M.J."/>
            <person name="Serra M."/>
            <person name="Gomez A."/>
        </authorList>
    </citation>
    <scope>NUCLEOTIDE SEQUENCE [LARGE SCALE GENOMIC DNA]</scope>
    <source>
        <strain evidence="2">HYR1</strain>
    </source>
</reference>
<gene>
    <name evidence="2" type="ORF">BpHYR1_009198</name>
</gene>
<proteinExistence type="predicted"/>
<feature type="region of interest" description="Disordered" evidence="1">
    <location>
        <begin position="50"/>
        <end position="86"/>
    </location>
</feature>
<evidence type="ECO:0000256" key="1">
    <source>
        <dbReference type="SAM" id="MobiDB-lite"/>
    </source>
</evidence>
<comment type="caution">
    <text evidence="2">The sequence shown here is derived from an EMBL/GenBank/DDBJ whole genome shotgun (WGS) entry which is preliminary data.</text>
</comment>
<evidence type="ECO:0000313" key="2">
    <source>
        <dbReference type="EMBL" id="RMZ96940.1"/>
    </source>
</evidence>
<dbReference type="EMBL" id="REGN01011759">
    <property type="protein sequence ID" value="RMZ96940.1"/>
    <property type="molecule type" value="Genomic_DNA"/>
</dbReference>
<accession>A0A3M7PDU7</accession>
<name>A0A3M7PDU7_BRAPC</name>
<sequence length="86" mass="10046">MVVMEKKSSASHNKKSLNSVQSWKFFYRDEEIFQYYLEQKKILNKKQAKKGRKIIKQQNLPPPFLQNSKKAQKVGPDGCRSVRSDG</sequence>
<protein>
    <submittedName>
        <fullName evidence="2">Uncharacterized protein</fullName>
    </submittedName>
</protein>
<keyword evidence="3" id="KW-1185">Reference proteome</keyword>
<dbReference type="Proteomes" id="UP000276133">
    <property type="component" value="Unassembled WGS sequence"/>
</dbReference>
<dbReference type="AlphaFoldDB" id="A0A3M7PDU7"/>
<evidence type="ECO:0000313" key="3">
    <source>
        <dbReference type="Proteomes" id="UP000276133"/>
    </source>
</evidence>